<accession>A0A8R1XVX4</accession>
<protein>
    <submittedName>
        <fullName evidence="1">Uncharacterized protein</fullName>
    </submittedName>
</protein>
<dbReference type="EMBL" id="CMVM020000164">
    <property type="status" value="NOT_ANNOTATED_CDS"/>
    <property type="molecule type" value="Genomic_DNA"/>
</dbReference>
<dbReference type="OMA" id="AWIYHLL"/>
<evidence type="ECO:0000313" key="2">
    <source>
        <dbReference type="Proteomes" id="UP000024404"/>
    </source>
</evidence>
<dbReference type="AlphaFoldDB" id="A0A8R1XVX4"/>
<reference evidence="1" key="2">
    <citation type="submission" date="2022-06" db="UniProtKB">
        <authorList>
            <consortium name="EnsemblMetazoa"/>
        </authorList>
    </citation>
    <scope>IDENTIFICATION</scope>
</reference>
<organism evidence="1 2">
    <name type="scientific">Onchocerca volvulus</name>
    <dbReference type="NCBI Taxonomy" id="6282"/>
    <lineage>
        <taxon>Eukaryota</taxon>
        <taxon>Metazoa</taxon>
        <taxon>Ecdysozoa</taxon>
        <taxon>Nematoda</taxon>
        <taxon>Chromadorea</taxon>
        <taxon>Rhabditida</taxon>
        <taxon>Spirurina</taxon>
        <taxon>Spiruromorpha</taxon>
        <taxon>Filarioidea</taxon>
        <taxon>Onchocercidae</taxon>
        <taxon>Onchocerca</taxon>
    </lineage>
</organism>
<name>A0A8R1XVX4_ONCVO</name>
<sequence>MEQAQVKFVPVEKSTVRCSNEKRRKRKGEKEKKEDKKYSNILFSCVTVRQLRNLLNKMSLVENEANVKEENENLDIKTVDRGTVRQLVVNKTKQQKVMKRPRRKSAIENVIYSKTFPVASVSMGSFISDDLPGFQANSGNMAESCCSVTFCFISRHLRYELFYSTGLNSYKAGYKVPFNHLETITFGEYFVNIQILQPAVQEYCNRESFVNNRYIAIPCNELDLTLGSYKKALIHVIRLHSDESSFWIYHLLDADRQFFQPRIRQIMLMSNSNFGYSASTGSSKSSLSTFAMNSTSMSLYSNHSDAYNFATPKYLPPVSSCMTQLDNTNNEVAPVSYSETAYSSLVSDSFMSCPIEQPQFAVDYNDGESFWQSEMFLTEQPKTSSTVSQNVTVESKITSNKECGYKSTSNDGIENDSELQIAEYYSEGNLLIFPGTAEEKQPETGNDLSTINSMYFLSEQELVNSEYIPEKSDSQYMFSDLDMLFQ</sequence>
<dbReference type="EnsemblMetazoa" id="OVOC5951.1">
    <property type="protein sequence ID" value="OVOC5951.1"/>
    <property type="gene ID" value="WBGene00242760"/>
</dbReference>
<proteinExistence type="predicted"/>
<dbReference type="Proteomes" id="UP000024404">
    <property type="component" value="Unassembled WGS sequence"/>
</dbReference>
<keyword evidence="2" id="KW-1185">Reference proteome</keyword>
<evidence type="ECO:0000313" key="1">
    <source>
        <dbReference type="EnsemblMetazoa" id="OVOC5951.1"/>
    </source>
</evidence>
<reference evidence="2" key="1">
    <citation type="submission" date="2013-10" db="EMBL/GenBank/DDBJ databases">
        <title>Genome sequencing of Onchocerca volvulus.</title>
        <authorList>
            <person name="Cotton J."/>
            <person name="Tsai J."/>
            <person name="Stanley E."/>
            <person name="Tracey A."/>
            <person name="Holroyd N."/>
            <person name="Lustigman S."/>
            <person name="Berriman M."/>
        </authorList>
    </citation>
    <scope>NUCLEOTIDE SEQUENCE</scope>
</reference>